<dbReference type="AlphaFoldDB" id="A0A9Q2NMH7"/>
<organism evidence="1 2">
    <name type="scientific">Pseudosulfitobacter pseudonitzschiae</name>
    <dbReference type="NCBI Taxonomy" id="1402135"/>
    <lineage>
        <taxon>Bacteria</taxon>
        <taxon>Pseudomonadati</taxon>
        <taxon>Pseudomonadota</taxon>
        <taxon>Alphaproteobacteria</taxon>
        <taxon>Rhodobacterales</taxon>
        <taxon>Roseobacteraceae</taxon>
        <taxon>Pseudosulfitobacter</taxon>
    </lineage>
</organism>
<comment type="caution">
    <text evidence="1">The sequence shown here is derived from an EMBL/GenBank/DDBJ whole genome shotgun (WGS) entry which is preliminary data.</text>
</comment>
<dbReference type="RefSeq" id="WP_231036107.1">
    <property type="nucleotide sequence ID" value="NZ_JAJNGX010000034.1"/>
</dbReference>
<gene>
    <name evidence="1" type="ORF">JQX14_22635</name>
</gene>
<evidence type="ECO:0000313" key="2">
    <source>
        <dbReference type="Proteomes" id="UP000809337"/>
    </source>
</evidence>
<dbReference type="Proteomes" id="UP000809337">
    <property type="component" value="Unassembled WGS sequence"/>
</dbReference>
<dbReference type="EMBL" id="JAFBWN010000034">
    <property type="protein sequence ID" value="MBM2357351.1"/>
    <property type="molecule type" value="Genomic_DNA"/>
</dbReference>
<dbReference type="Gene3D" id="3.30.2000.10">
    <property type="entry name" value="Phage tail protein-like"/>
    <property type="match status" value="1"/>
</dbReference>
<dbReference type="InterPro" id="IPR038042">
    <property type="entry name" value="Gp37-like"/>
</dbReference>
<sequence length="145" mass="15614">MQVDLVIARLKANVPALQDRVRGAGDFAALLRSGSEPQAPTFAHVLYAGIVGVGRPALATGAYRQETATGINIMLTIRTSGADGQKALDDVEELEKAILAALCGWAPSEETGVFQFVRSGMVQFQKGVMRWQIDLTITDQLRISQ</sequence>
<proteinExistence type="predicted"/>
<dbReference type="InterPro" id="IPR056912">
    <property type="entry name" value="Phage_JBD30_tail_term-like"/>
</dbReference>
<dbReference type="Pfam" id="PF23840">
    <property type="entry name" value="Phage_tail_terminator"/>
    <property type="match status" value="1"/>
</dbReference>
<accession>A0A9Q2NMH7</accession>
<name>A0A9Q2NMH7_9RHOB</name>
<reference evidence="1" key="1">
    <citation type="submission" date="2021-01" db="EMBL/GenBank/DDBJ databases">
        <title>Diatom-associated Roseobacters Show Island Model of Population Structure.</title>
        <authorList>
            <person name="Qu L."/>
            <person name="Feng X."/>
            <person name="Chen Y."/>
            <person name="Li L."/>
            <person name="Wang X."/>
            <person name="Hu Z."/>
            <person name="Wang H."/>
            <person name="Luo H."/>
        </authorList>
    </citation>
    <scope>NUCLEOTIDE SEQUENCE</scope>
    <source>
        <strain evidence="1">SM26-45</strain>
    </source>
</reference>
<protein>
    <submittedName>
        <fullName evidence="1">Uncharacterized protein</fullName>
    </submittedName>
</protein>
<evidence type="ECO:0000313" key="1">
    <source>
        <dbReference type="EMBL" id="MBM2357351.1"/>
    </source>
</evidence>